<dbReference type="InterPro" id="IPR043708">
    <property type="entry name" value="DUF5648"/>
</dbReference>
<dbReference type="InterPro" id="IPR042229">
    <property type="entry name" value="Listeria/Bacterioides_rpt_sf"/>
</dbReference>
<evidence type="ECO:0000256" key="1">
    <source>
        <dbReference type="ARBA" id="ARBA00004196"/>
    </source>
</evidence>
<dbReference type="GO" id="GO:0030313">
    <property type="term" value="C:cell envelope"/>
    <property type="evidence" value="ECO:0007669"/>
    <property type="project" value="UniProtKB-SubCell"/>
</dbReference>
<feature type="signal peptide" evidence="4">
    <location>
        <begin position="1"/>
        <end position="27"/>
    </location>
</feature>
<dbReference type="Pfam" id="PF18885">
    <property type="entry name" value="DUF5648"/>
    <property type="match status" value="1"/>
</dbReference>
<gene>
    <name evidence="6" type="ORF">DWX79_08735</name>
</gene>
<accession>A0A412K5N1</accession>
<evidence type="ECO:0000259" key="5">
    <source>
        <dbReference type="Pfam" id="PF18885"/>
    </source>
</evidence>
<comment type="subcellular location">
    <subcellularLocation>
        <location evidence="1">Cell envelope</location>
    </subcellularLocation>
</comment>
<protein>
    <recommendedName>
        <fullName evidence="5">DUF5648 domain-containing protein</fullName>
    </recommendedName>
</protein>
<feature type="domain" description="DUF5648" evidence="5">
    <location>
        <begin position="536"/>
        <end position="667"/>
    </location>
</feature>
<dbReference type="RefSeq" id="WP_117760209.1">
    <property type="nucleotide sequence ID" value="NZ_QRVT01000008.1"/>
</dbReference>
<dbReference type="Gene3D" id="2.60.40.4270">
    <property type="entry name" value="Listeria-Bacteroides repeat domain"/>
    <property type="match status" value="3"/>
</dbReference>
<comment type="caution">
    <text evidence="6">The sequence shown here is derived from an EMBL/GenBank/DDBJ whole genome shotgun (WGS) entry which is preliminary data.</text>
</comment>
<keyword evidence="2" id="KW-0175">Coiled coil</keyword>
<evidence type="ECO:0000313" key="7">
    <source>
        <dbReference type="Proteomes" id="UP000285462"/>
    </source>
</evidence>
<dbReference type="InterPro" id="IPR013378">
    <property type="entry name" value="InlB-like_B-rpt"/>
</dbReference>
<name>A0A412K5N1_BIFAD</name>
<dbReference type="EMBL" id="QRVT01000008">
    <property type="protein sequence ID" value="RGS63995.1"/>
    <property type="molecule type" value="Genomic_DNA"/>
</dbReference>
<reference evidence="6 7" key="1">
    <citation type="submission" date="2018-08" db="EMBL/GenBank/DDBJ databases">
        <title>A genome reference for cultivated species of the human gut microbiota.</title>
        <authorList>
            <person name="Zou Y."/>
            <person name="Xue W."/>
            <person name="Luo G."/>
        </authorList>
    </citation>
    <scope>NUCLEOTIDE SEQUENCE [LARGE SCALE GENOMIC DNA]</scope>
    <source>
        <strain evidence="6 7">AF21-27</strain>
    </source>
</reference>
<dbReference type="Pfam" id="PF09479">
    <property type="entry name" value="Flg_new"/>
    <property type="match status" value="3"/>
</dbReference>
<evidence type="ECO:0000256" key="4">
    <source>
        <dbReference type="SAM" id="SignalP"/>
    </source>
</evidence>
<sequence length="670" mass="72587">MTRGKWAAALAAVATLAAGMVAPAAQADGSDGPNAAVAEAKAAYDRAVSDRDALKPARDKAQATLDEGTIGYFRARGADDAARILTDDGSLTGHDYAGDIRKMKAEGGSDTRLDSMLRGLKAIRQMNKFRAEEGTSPKVSDYPDRGGKQLKPLLVTDGLMAVAEAHGDRNYVDSGSTTHYGDFSNEAENICGDWEDGMAACYYGEKEQFNGVDSNGAGHYLNIVNDELQYAGSGDLVQDFSMASDPLYVTQRQYWDNTFSQGRVMSVDDYEADVNAYKAPLDKAVSDYDNAAKAADNAKTAYDRAKAAADAWNNAMFTVSFDTGGGSDVKAQTVRRGGTVSKPTDPTRAGYLFGGWYQGDTKYDFSTPVSADLTLSAHWRADPSAKIFTVSFDPGNGQMVSERSVRAGQAISEPKAPTRSGYVFDGWYTTKSGGSKYDFSTPVTADLNLYAHWTAVAPKTFTVSFDTAGGSKVASQKVREGARVSEPADPTRSGHSFDGWYKGDAKYDFSTPVTADLTLTARWRAQSAPVVRTAAMHRLYNPYTGEHFYTADTTERDHLTGLGWRYEGVGWKAPAKSSTPVYRLYNGHVRGGDHHYTTSASERDHLVSVGWTYEGVGWYSDDARGVPLYRQYNPYARTGTHNYTASESENGHLLAVGWRGEGIGWYGVGD</sequence>
<feature type="region of interest" description="Disordered" evidence="3">
    <location>
        <begin position="476"/>
        <end position="495"/>
    </location>
</feature>
<dbReference type="AlphaFoldDB" id="A0A412K5N1"/>
<dbReference type="NCBIfam" id="TIGR02543">
    <property type="entry name" value="List_Bact_rpt"/>
    <property type="match status" value="3"/>
</dbReference>
<feature type="chain" id="PRO_5019289402" description="DUF5648 domain-containing protein" evidence="4">
    <location>
        <begin position="28"/>
        <end position="670"/>
    </location>
</feature>
<evidence type="ECO:0000313" key="6">
    <source>
        <dbReference type="EMBL" id="RGS63995.1"/>
    </source>
</evidence>
<keyword evidence="4" id="KW-0732">Signal</keyword>
<evidence type="ECO:0000256" key="2">
    <source>
        <dbReference type="SAM" id="Coils"/>
    </source>
</evidence>
<organism evidence="6 7">
    <name type="scientific">Bifidobacterium adolescentis</name>
    <dbReference type="NCBI Taxonomy" id="1680"/>
    <lineage>
        <taxon>Bacteria</taxon>
        <taxon>Bacillati</taxon>
        <taxon>Actinomycetota</taxon>
        <taxon>Actinomycetes</taxon>
        <taxon>Bifidobacteriales</taxon>
        <taxon>Bifidobacteriaceae</taxon>
        <taxon>Bifidobacterium</taxon>
    </lineage>
</organism>
<evidence type="ECO:0000256" key="3">
    <source>
        <dbReference type="SAM" id="MobiDB-lite"/>
    </source>
</evidence>
<feature type="coiled-coil region" evidence="2">
    <location>
        <begin position="288"/>
        <end position="315"/>
    </location>
</feature>
<dbReference type="Proteomes" id="UP000285462">
    <property type="component" value="Unassembled WGS sequence"/>
</dbReference>
<proteinExistence type="predicted"/>